<keyword evidence="5" id="KW-0443">Lipid metabolism</keyword>
<dbReference type="PANTHER" id="PTHR23063:SF54">
    <property type="entry name" value="LYSOPHOSPHOLIPID ACYLTRANSFERASE LPEAT1"/>
    <property type="match status" value="1"/>
</dbReference>
<name>A0A917M1I5_9BACT</name>
<protein>
    <recommendedName>
        <fullName evidence="8">Phospholipid/glycerol acyltransferase domain-containing protein</fullName>
    </recommendedName>
</protein>
<dbReference type="CDD" id="cd07989">
    <property type="entry name" value="LPLAT_AGPAT-like"/>
    <property type="match status" value="1"/>
</dbReference>
<keyword evidence="3" id="KW-0812">Transmembrane</keyword>
<evidence type="ECO:0000256" key="6">
    <source>
        <dbReference type="ARBA" id="ARBA00023136"/>
    </source>
</evidence>
<reference evidence="9" key="1">
    <citation type="journal article" date="2014" name="Int. J. Syst. Evol. Microbiol.">
        <title>Complete genome sequence of Corynebacterium casei LMG S-19264T (=DSM 44701T), isolated from a smear-ripened cheese.</title>
        <authorList>
            <consortium name="US DOE Joint Genome Institute (JGI-PGF)"/>
            <person name="Walter F."/>
            <person name="Albersmeier A."/>
            <person name="Kalinowski J."/>
            <person name="Ruckert C."/>
        </authorList>
    </citation>
    <scope>NUCLEOTIDE SEQUENCE</scope>
    <source>
        <strain evidence="9">CGMCC 1.12997</strain>
    </source>
</reference>
<dbReference type="SUPFAM" id="SSF69593">
    <property type="entry name" value="Glycerol-3-phosphate (1)-acyltransferase"/>
    <property type="match status" value="1"/>
</dbReference>
<feature type="domain" description="Phospholipid/glycerol acyltransferase" evidence="8">
    <location>
        <begin position="13"/>
        <end position="127"/>
    </location>
</feature>
<evidence type="ECO:0000256" key="1">
    <source>
        <dbReference type="ARBA" id="ARBA00004370"/>
    </source>
</evidence>
<organism evidence="9 10">
    <name type="scientific">Edaphobacter dinghuensis</name>
    <dbReference type="NCBI Taxonomy" id="1560005"/>
    <lineage>
        <taxon>Bacteria</taxon>
        <taxon>Pseudomonadati</taxon>
        <taxon>Acidobacteriota</taxon>
        <taxon>Terriglobia</taxon>
        <taxon>Terriglobales</taxon>
        <taxon>Acidobacteriaceae</taxon>
        <taxon>Edaphobacter</taxon>
    </lineage>
</organism>
<dbReference type="InterPro" id="IPR002123">
    <property type="entry name" value="Plipid/glycerol_acylTrfase"/>
</dbReference>
<dbReference type="Proteomes" id="UP000647241">
    <property type="component" value="Unassembled WGS sequence"/>
</dbReference>
<reference evidence="9" key="2">
    <citation type="submission" date="2020-09" db="EMBL/GenBank/DDBJ databases">
        <authorList>
            <person name="Sun Q."/>
            <person name="Zhou Y."/>
        </authorList>
    </citation>
    <scope>NUCLEOTIDE SEQUENCE</scope>
    <source>
        <strain evidence="9">CGMCC 1.12997</strain>
    </source>
</reference>
<keyword evidence="2" id="KW-0808">Transferase</keyword>
<comment type="subcellular location">
    <subcellularLocation>
        <location evidence="1">Membrane</location>
    </subcellularLocation>
</comment>
<dbReference type="GO" id="GO:0016020">
    <property type="term" value="C:membrane"/>
    <property type="evidence" value="ECO:0007669"/>
    <property type="project" value="UniProtKB-SubCell"/>
</dbReference>
<evidence type="ECO:0000256" key="5">
    <source>
        <dbReference type="ARBA" id="ARBA00023098"/>
    </source>
</evidence>
<sequence>MEWSVAGRLPESGAVVSNHLSYLDILVYLSVRPFVMVAKSEVEHWPLLGKITQRAGTVYVQRGGGPSTYGAVNAAMAAAYRSGLPVLFFPEGTTTDGQSGVLPFRRGLFHSVLNEGVELRTAAVRYELVDSANEGASVARDVCWVGDDYLGPHLFRLLGLRGVKAEIQFGDEVRARGDRFVLSEGARGVVVEMCEGALVSELVGV</sequence>
<keyword evidence="6" id="KW-0472">Membrane</keyword>
<dbReference type="EMBL" id="BMGT01000002">
    <property type="protein sequence ID" value="GGG71345.1"/>
    <property type="molecule type" value="Genomic_DNA"/>
</dbReference>
<evidence type="ECO:0000259" key="8">
    <source>
        <dbReference type="SMART" id="SM00563"/>
    </source>
</evidence>
<dbReference type="Pfam" id="PF01553">
    <property type="entry name" value="Acyltransferase"/>
    <property type="match status" value="1"/>
</dbReference>
<keyword evidence="4" id="KW-1133">Transmembrane helix</keyword>
<keyword evidence="7" id="KW-0012">Acyltransferase</keyword>
<accession>A0A917M1I5</accession>
<dbReference type="GO" id="GO:0071618">
    <property type="term" value="F:lysophosphatidylethanolamine acyltransferase activity"/>
    <property type="evidence" value="ECO:0007669"/>
    <property type="project" value="TreeGrafter"/>
</dbReference>
<dbReference type="SMART" id="SM00563">
    <property type="entry name" value="PlsC"/>
    <property type="match status" value="1"/>
</dbReference>
<evidence type="ECO:0000256" key="2">
    <source>
        <dbReference type="ARBA" id="ARBA00022679"/>
    </source>
</evidence>
<proteinExistence type="predicted"/>
<keyword evidence="10" id="KW-1185">Reference proteome</keyword>
<comment type="caution">
    <text evidence="9">The sequence shown here is derived from an EMBL/GenBank/DDBJ whole genome shotgun (WGS) entry which is preliminary data.</text>
</comment>
<dbReference type="AlphaFoldDB" id="A0A917M1I5"/>
<evidence type="ECO:0000256" key="7">
    <source>
        <dbReference type="ARBA" id="ARBA00023315"/>
    </source>
</evidence>
<gene>
    <name evidence="9" type="ORF">GCM10011585_11980</name>
</gene>
<dbReference type="PANTHER" id="PTHR23063">
    <property type="entry name" value="PHOSPHOLIPID ACYLTRANSFERASE"/>
    <property type="match status" value="1"/>
</dbReference>
<evidence type="ECO:0000313" key="10">
    <source>
        <dbReference type="Proteomes" id="UP000647241"/>
    </source>
</evidence>
<evidence type="ECO:0000256" key="4">
    <source>
        <dbReference type="ARBA" id="ARBA00022989"/>
    </source>
</evidence>
<evidence type="ECO:0000313" key="9">
    <source>
        <dbReference type="EMBL" id="GGG71345.1"/>
    </source>
</evidence>
<evidence type="ECO:0000256" key="3">
    <source>
        <dbReference type="ARBA" id="ARBA00022692"/>
    </source>
</evidence>
<dbReference type="GO" id="GO:0006644">
    <property type="term" value="P:phospholipid metabolic process"/>
    <property type="evidence" value="ECO:0007669"/>
    <property type="project" value="TreeGrafter"/>
</dbReference>